<feature type="transmembrane region" description="Helical" evidence="2">
    <location>
        <begin position="21"/>
        <end position="53"/>
    </location>
</feature>
<feature type="transmembrane region" description="Helical" evidence="2">
    <location>
        <begin position="59"/>
        <end position="79"/>
    </location>
</feature>
<feature type="compositionally biased region" description="Basic and acidic residues" evidence="1">
    <location>
        <begin position="1"/>
        <end position="20"/>
    </location>
</feature>
<organism evidence="3 4">
    <name type="scientific">Geoalkalibacter halelectricus</name>
    <dbReference type="NCBI Taxonomy" id="2847045"/>
    <lineage>
        <taxon>Bacteria</taxon>
        <taxon>Pseudomonadati</taxon>
        <taxon>Thermodesulfobacteriota</taxon>
        <taxon>Desulfuromonadia</taxon>
        <taxon>Desulfuromonadales</taxon>
        <taxon>Geoalkalibacteraceae</taxon>
        <taxon>Geoalkalibacter</taxon>
    </lineage>
</organism>
<evidence type="ECO:0008006" key="5">
    <source>
        <dbReference type="Google" id="ProtNLM"/>
    </source>
</evidence>
<sequence length="179" mass="20029">MAKNKDAKEKESKEKQEKDSGGGGILQGIFAGYLILILHAVLMLVVALLVVFLRGVVEYMLWIFLGGAFLICLSAYMFYRRVKKGAINIGGALNDPALRDRPLEISFLGGLAAVRFGRPGGLGEGDYPRAIEGRAVEEAPRLEDPEAMRRRELARLVLMLERELITQEEYERLKHDLLK</sequence>
<protein>
    <recommendedName>
        <fullName evidence="5">Short C-terminal domain-containing protein</fullName>
    </recommendedName>
</protein>
<gene>
    <name evidence="3" type="ORF">L9S41_13125</name>
</gene>
<dbReference type="RefSeq" id="WP_260746973.1">
    <property type="nucleotide sequence ID" value="NZ_CP092109.1"/>
</dbReference>
<dbReference type="Proteomes" id="UP001060414">
    <property type="component" value="Chromosome"/>
</dbReference>
<evidence type="ECO:0000313" key="3">
    <source>
        <dbReference type="EMBL" id="UWZ78617.1"/>
    </source>
</evidence>
<feature type="region of interest" description="Disordered" evidence="1">
    <location>
        <begin position="1"/>
        <end position="21"/>
    </location>
</feature>
<keyword evidence="2" id="KW-0812">Transmembrane</keyword>
<keyword evidence="2" id="KW-1133">Transmembrane helix</keyword>
<keyword evidence="2" id="KW-0472">Membrane</keyword>
<proteinExistence type="predicted"/>
<evidence type="ECO:0000256" key="2">
    <source>
        <dbReference type="SAM" id="Phobius"/>
    </source>
</evidence>
<evidence type="ECO:0000313" key="4">
    <source>
        <dbReference type="Proteomes" id="UP001060414"/>
    </source>
</evidence>
<reference evidence="3" key="1">
    <citation type="journal article" date="2022" name="Environ. Microbiol.">
        <title>Geoalkalibacter halelectricus SAP #1 sp. nov. possessing extracellular electron transfer and mineral#reducing capabilities from a haloalkaline environment.</title>
        <authorList>
            <person name="Yadav S."/>
            <person name="Singh R."/>
            <person name="Sundharam S.S."/>
            <person name="Chaudhary S."/>
            <person name="Krishnamurthi S."/>
            <person name="Patil S.A."/>
        </authorList>
    </citation>
    <scope>NUCLEOTIDE SEQUENCE</scope>
    <source>
        <strain evidence="3">SAP-1</strain>
    </source>
</reference>
<accession>A0ABY5ZHI4</accession>
<keyword evidence="4" id="KW-1185">Reference proteome</keyword>
<dbReference type="EMBL" id="CP092109">
    <property type="protein sequence ID" value="UWZ78617.1"/>
    <property type="molecule type" value="Genomic_DNA"/>
</dbReference>
<name>A0ABY5ZHI4_9BACT</name>
<evidence type="ECO:0000256" key="1">
    <source>
        <dbReference type="SAM" id="MobiDB-lite"/>
    </source>
</evidence>